<dbReference type="InterPro" id="IPR032284">
    <property type="entry name" value="RecQ_Zn-bd"/>
</dbReference>
<comment type="subcellular location">
    <subcellularLocation>
        <location evidence="1">Nucleus</location>
    </subcellularLocation>
</comment>
<dbReference type="FunFam" id="3.40.50.300:FF:000340">
    <property type="entry name" value="Bloom syndrome, RecQ helicase"/>
    <property type="match status" value="1"/>
</dbReference>
<accession>A0A8H3ACC0</accession>
<dbReference type="GO" id="GO:0005524">
    <property type="term" value="F:ATP binding"/>
    <property type="evidence" value="ECO:0007669"/>
    <property type="project" value="UniProtKB-KW"/>
</dbReference>
<feature type="compositionally biased region" description="Polar residues" evidence="12">
    <location>
        <begin position="314"/>
        <end position="329"/>
    </location>
</feature>
<feature type="region of interest" description="Disordered" evidence="12">
    <location>
        <begin position="217"/>
        <end position="355"/>
    </location>
</feature>
<feature type="compositionally biased region" description="Low complexity" evidence="12">
    <location>
        <begin position="72"/>
        <end position="92"/>
    </location>
</feature>
<dbReference type="PROSITE" id="PS00690">
    <property type="entry name" value="DEAH_ATP_HELICASE"/>
    <property type="match status" value="1"/>
</dbReference>
<reference evidence="15" key="1">
    <citation type="submission" date="2021-01" db="EMBL/GenBank/DDBJ databases">
        <authorList>
            <person name="Kaushik A."/>
        </authorList>
    </citation>
    <scope>NUCLEOTIDE SEQUENCE</scope>
    <source>
        <strain evidence="15">AG3-T5</strain>
    </source>
</reference>
<sequence length="1171" mass="129986">MENVDDADAGFTDIDDYDIAVVNQAQDSSFAPAPTSVLNSKVLSGHSSSLNRQNVSRIPTSSSQLPDSTPVSLHSLSSQTSSRAGAPLTTQTPAPPPPGIPPDLQTMSTLELRQRLLIPNYKKLVETLSQIIDDPNHDRFVLNPMRKLLTGRISAIEAAIVWRSSFKPSPSNALNLEAGSGVGSLGGPSTTNHVAPTTSPIPGPLPASPIKKDIKCVSRPPPSSHVHFPSPTTLRVPSHESIHPRLSNKGIKLPSSRRPLSTADGKKPPVSRFISSQSATASTTDLESFGQENDDPDIVETRSSKPSKAPPLATLSSFGIIQDDNVTTRSPRKRCGLPTSSRSVSSSKTNSEKEPMVANVPAIPLANVGSDSSHPTRLIYMETRQEPYNDPGSESNTSIQIDEEQSTSIYKDEIMDKLKSIFGLEGFRTNQARAVDATMSGRDVFVLMPTGGGKSLCYQLPAVCTGKTKGVTFVVSPLKSLMEDQVRQLRDKGIDVVLFNSDQSPKSMSEARTRLVTKGTKPSLVYITPEKLQADHDMRQIINKLMQRGELARFVIDEAHCISTWGRDFRPAYEGLGFLRQSYPGIPIMALTATANSSVQRDIVIKLGLTDCVELTQSFNRPNLHYEVLKKGRTVVTDIARYLCSHHPEQTGGIYCLSRDKCEKVAKELRDKYAISARHYHARMAPKAKSETLGAWISGDCKVIVATIAFGMGIDKPNVRFVIHQQMPMSLSSYYQETGRAGRDGKPAQCILYYRYKDRNSMDWMIEHGDKDRQTPLSTAEKKRQKDEIRQVVQYCQNTTDCRRSQVLEYFGERFNPSHCYETCDNCISHSKEMRNKDMTEVACMALELVQSISAFHPIMNDAIDAFRGSKRKEILRKGFNQSPMFGKGSRYSRELVERLFHHLLSKDALKEEHYQNGASYTNLYIVLGECADDYLDGRKSFMLPVSPAERGTEKHTARTMSASNKYRSPSMTWRTVARKFSATSASRPSNSPRSGNHLEGADRVDSDDANDASEVGSESDGLYDIEETDHFLAPPNSFDDPETKKAQGNILANVSTIQTTSVPTLDAPDSDVEDGIANMERFDRRFRRLKQLCNNFQLEDPDNVLYEEVLQELALLDCTDEQEFKHSLRSALRPNFDFEEKLELFGKSFMDLCLTQPPHTIIPKRAKPPT</sequence>
<dbReference type="CDD" id="cd17920">
    <property type="entry name" value="DEXHc_RecQ"/>
    <property type="match status" value="1"/>
</dbReference>
<evidence type="ECO:0000256" key="3">
    <source>
        <dbReference type="ARBA" id="ARBA00022741"/>
    </source>
</evidence>
<dbReference type="InterPro" id="IPR002464">
    <property type="entry name" value="DNA/RNA_helicase_DEAH_CS"/>
</dbReference>
<evidence type="ECO:0000256" key="1">
    <source>
        <dbReference type="ARBA" id="ARBA00004123"/>
    </source>
</evidence>
<dbReference type="InterPro" id="IPR011545">
    <property type="entry name" value="DEAD/DEAH_box_helicase_dom"/>
</dbReference>
<evidence type="ECO:0000313" key="16">
    <source>
        <dbReference type="Proteomes" id="UP000663841"/>
    </source>
</evidence>
<dbReference type="SMART" id="SM00487">
    <property type="entry name" value="DEXDc"/>
    <property type="match status" value="1"/>
</dbReference>
<dbReference type="GO" id="GO:0016787">
    <property type="term" value="F:hydrolase activity"/>
    <property type="evidence" value="ECO:0007669"/>
    <property type="project" value="UniProtKB-KW"/>
</dbReference>
<dbReference type="PANTHER" id="PTHR13710">
    <property type="entry name" value="DNA HELICASE RECQ FAMILY MEMBER"/>
    <property type="match status" value="1"/>
</dbReference>
<keyword evidence="5" id="KW-0347">Helicase</keyword>
<comment type="caution">
    <text evidence="15">The sequence shown here is derived from an EMBL/GenBank/DDBJ whole genome shotgun (WGS) entry which is preliminary data.</text>
</comment>
<dbReference type="InterPro" id="IPR001650">
    <property type="entry name" value="Helicase_C-like"/>
</dbReference>
<dbReference type="EC" id="5.6.2.4" evidence="11"/>
<dbReference type="SUPFAM" id="SSF46785">
    <property type="entry name" value="Winged helix' DNA-binding domain"/>
    <property type="match status" value="1"/>
</dbReference>
<dbReference type="GO" id="GO:0043138">
    <property type="term" value="F:3'-5' DNA helicase activity"/>
    <property type="evidence" value="ECO:0007669"/>
    <property type="project" value="UniProtKB-EC"/>
</dbReference>
<dbReference type="PROSITE" id="PS51194">
    <property type="entry name" value="HELICASE_CTER"/>
    <property type="match status" value="1"/>
</dbReference>
<feature type="region of interest" description="Disordered" evidence="12">
    <location>
        <begin position="44"/>
        <end position="104"/>
    </location>
</feature>
<feature type="compositionally biased region" description="Polar residues" evidence="12">
    <location>
        <begin position="959"/>
        <end position="969"/>
    </location>
</feature>
<evidence type="ECO:0000256" key="9">
    <source>
        <dbReference type="ARBA" id="ARBA00023242"/>
    </source>
</evidence>
<name>A0A8H3ACC0_9AGAM</name>
<keyword evidence="8" id="KW-0413">Isomerase</keyword>
<evidence type="ECO:0000256" key="2">
    <source>
        <dbReference type="ARBA" id="ARBA00005446"/>
    </source>
</evidence>
<keyword evidence="6" id="KW-0067">ATP-binding</keyword>
<dbReference type="GO" id="GO:0000724">
    <property type="term" value="P:double-strand break repair via homologous recombination"/>
    <property type="evidence" value="ECO:0007669"/>
    <property type="project" value="UniProtKB-ARBA"/>
</dbReference>
<keyword evidence="9" id="KW-0539">Nucleus</keyword>
<dbReference type="GO" id="GO:0006260">
    <property type="term" value="P:DNA replication"/>
    <property type="evidence" value="ECO:0007669"/>
    <property type="project" value="InterPro"/>
</dbReference>
<dbReference type="PANTHER" id="PTHR13710:SF153">
    <property type="entry name" value="RECQ-LIKE DNA HELICASE BLM"/>
    <property type="match status" value="1"/>
</dbReference>
<dbReference type="InterPro" id="IPR027417">
    <property type="entry name" value="P-loop_NTPase"/>
</dbReference>
<evidence type="ECO:0000256" key="5">
    <source>
        <dbReference type="ARBA" id="ARBA00022806"/>
    </source>
</evidence>
<evidence type="ECO:0000256" key="4">
    <source>
        <dbReference type="ARBA" id="ARBA00022801"/>
    </source>
</evidence>
<dbReference type="Gene3D" id="3.40.50.300">
    <property type="entry name" value="P-loop containing nucleotide triphosphate hydrolases"/>
    <property type="match status" value="2"/>
</dbReference>
<dbReference type="SUPFAM" id="SSF52540">
    <property type="entry name" value="P-loop containing nucleoside triphosphate hydrolases"/>
    <property type="match status" value="1"/>
</dbReference>
<evidence type="ECO:0000256" key="12">
    <source>
        <dbReference type="SAM" id="MobiDB-lite"/>
    </source>
</evidence>
<dbReference type="GO" id="GO:0005634">
    <property type="term" value="C:nucleus"/>
    <property type="evidence" value="ECO:0007669"/>
    <property type="project" value="UniProtKB-SubCell"/>
</dbReference>
<dbReference type="GO" id="GO:0009378">
    <property type="term" value="F:four-way junction helicase activity"/>
    <property type="evidence" value="ECO:0007669"/>
    <property type="project" value="TreeGrafter"/>
</dbReference>
<dbReference type="GO" id="GO:0003677">
    <property type="term" value="F:DNA binding"/>
    <property type="evidence" value="ECO:0007669"/>
    <property type="project" value="UniProtKB-KW"/>
</dbReference>
<feature type="compositionally biased region" description="Low complexity" evidence="12">
    <location>
        <begin position="340"/>
        <end position="349"/>
    </location>
</feature>
<feature type="compositionally biased region" description="Polar residues" evidence="12">
    <location>
        <begin position="273"/>
        <end position="286"/>
    </location>
</feature>
<evidence type="ECO:0000256" key="10">
    <source>
        <dbReference type="ARBA" id="ARBA00034617"/>
    </source>
</evidence>
<dbReference type="InterPro" id="IPR004589">
    <property type="entry name" value="DNA_helicase_ATP-dep_RecQ"/>
</dbReference>
<protein>
    <recommendedName>
        <fullName evidence="11">DNA 3'-5' helicase</fullName>
        <ecNumber evidence="11">5.6.2.4</ecNumber>
    </recommendedName>
</protein>
<evidence type="ECO:0000313" key="15">
    <source>
        <dbReference type="EMBL" id="CAE6409998.1"/>
    </source>
</evidence>
<feature type="domain" description="Helicase C-terminal" evidence="14">
    <location>
        <begin position="638"/>
        <end position="790"/>
    </location>
</feature>
<dbReference type="GO" id="GO:0005737">
    <property type="term" value="C:cytoplasm"/>
    <property type="evidence" value="ECO:0007669"/>
    <property type="project" value="TreeGrafter"/>
</dbReference>
<dbReference type="PROSITE" id="PS51192">
    <property type="entry name" value="HELICASE_ATP_BIND_1"/>
    <property type="match status" value="1"/>
</dbReference>
<keyword evidence="7" id="KW-0238">DNA-binding</keyword>
<feature type="region of interest" description="Disordered" evidence="12">
    <location>
        <begin position="947"/>
        <end position="969"/>
    </location>
</feature>
<evidence type="ECO:0000259" key="14">
    <source>
        <dbReference type="PROSITE" id="PS51194"/>
    </source>
</evidence>
<dbReference type="GO" id="GO:0031573">
    <property type="term" value="P:mitotic intra-S DNA damage checkpoint signaling"/>
    <property type="evidence" value="ECO:0007669"/>
    <property type="project" value="UniProtKB-ARBA"/>
</dbReference>
<dbReference type="Gene3D" id="1.10.10.10">
    <property type="entry name" value="Winged helix-like DNA-binding domain superfamily/Winged helix DNA-binding domain"/>
    <property type="match status" value="1"/>
</dbReference>
<organism evidence="15 16">
    <name type="scientific">Rhizoctonia solani</name>
    <dbReference type="NCBI Taxonomy" id="456999"/>
    <lineage>
        <taxon>Eukaryota</taxon>
        <taxon>Fungi</taxon>
        <taxon>Dikarya</taxon>
        <taxon>Basidiomycota</taxon>
        <taxon>Agaricomycotina</taxon>
        <taxon>Agaricomycetes</taxon>
        <taxon>Cantharellales</taxon>
        <taxon>Ceratobasidiaceae</taxon>
        <taxon>Rhizoctonia</taxon>
    </lineage>
</organism>
<dbReference type="AlphaFoldDB" id="A0A8H3ACC0"/>
<dbReference type="EMBL" id="CAJMWW010000062">
    <property type="protein sequence ID" value="CAE6409998.1"/>
    <property type="molecule type" value="Genomic_DNA"/>
</dbReference>
<evidence type="ECO:0000256" key="6">
    <source>
        <dbReference type="ARBA" id="ARBA00022840"/>
    </source>
</evidence>
<dbReference type="Proteomes" id="UP000663841">
    <property type="component" value="Unassembled WGS sequence"/>
</dbReference>
<dbReference type="NCBIfam" id="TIGR00614">
    <property type="entry name" value="recQ_fam"/>
    <property type="match status" value="1"/>
</dbReference>
<dbReference type="Pfam" id="PF00271">
    <property type="entry name" value="Helicase_C"/>
    <property type="match status" value="1"/>
</dbReference>
<feature type="compositionally biased region" description="Polar residues" evidence="12">
    <location>
        <begin position="982"/>
        <end position="995"/>
    </location>
</feature>
<evidence type="ECO:0000256" key="7">
    <source>
        <dbReference type="ARBA" id="ARBA00023125"/>
    </source>
</evidence>
<comment type="similarity">
    <text evidence="2">Belongs to the helicase family. RecQ subfamily.</text>
</comment>
<dbReference type="GO" id="GO:0000729">
    <property type="term" value="P:DNA double-strand break processing"/>
    <property type="evidence" value="ECO:0007669"/>
    <property type="project" value="UniProtKB-ARBA"/>
</dbReference>
<dbReference type="InterPro" id="IPR014001">
    <property type="entry name" value="Helicase_ATP-bd"/>
</dbReference>
<dbReference type="InterPro" id="IPR018982">
    <property type="entry name" value="RQC_domain"/>
</dbReference>
<evidence type="ECO:0000256" key="11">
    <source>
        <dbReference type="ARBA" id="ARBA00034808"/>
    </source>
</evidence>
<feature type="compositionally biased region" description="Polar residues" evidence="12">
    <location>
        <begin position="44"/>
        <end position="71"/>
    </location>
</feature>
<dbReference type="GO" id="GO:0031422">
    <property type="term" value="C:RecQ family helicase-topoisomerase III complex"/>
    <property type="evidence" value="ECO:0007669"/>
    <property type="project" value="UniProtKB-ARBA"/>
</dbReference>
<keyword evidence="3" id="KW-0547">Nucleotide-binding</keyword>
<evidence type="ECO:0000256" key="8">
    <source>
        <dbReference type="ARBA" id="ARBA00023235"/>
    </source>
</evidence>
<dbReference type="InterPro" id="IPR036390">
    <property type="entry name" value="WH_DNA-bd_sf"/>
</dbReference>
<feature type="domain" description="Helicase ATP-binding" evidence="13">
    <location>
        <begin position="435"/>
        <end position="613"/>
    </location>
</feature>
<proteinExistence type="inferred from homology"/>
<comment type="catalytic activity">
    <reaction evidence="10">
        <text>Couples ATP hydrolysis with the unwinding of duplex DNA by translocating in the 3'-5' direction.</text>
        <dbReference type="EC" id="5.6.2.4"/>
    </reaction>
</comment>
<dbReference type="InterPro" id="IPR036388">
    <property type="entry name" value="WH-like_DNA-bd_sf"/>
</dbReference>
<dbReference type="CDD" id="cd18794">
    <property type="entry name" value="SF2_C_RecQ"/>
    <property type="match status" value="1"/>
</dbReference>
<gene>
    <name evidence="15" type="ORF">RDB_LOCUS20929</name>
</gene>
<evidence type="ECO:0000259" key="13">
    <source>
        <dbReference type="PROSITE" id="PS51192"/>
    </source>
</evidence>
<dbReference type="FunFam" id="3.40.50.300:FF:000296">
    <property type="entry name" value="ATP-dependent DNA helicase RecQ"/>
    <property type="match status" value="1"/>
</dbReference>
<dbReference type="SMART" id="SM00490">
    <property type="entry name" value="HELICc"/>
    <property type="match status" value="1"/>
</dbReference>
<keyword evidence="4" id="KW-0378">Hydrolase</keyword>
<dbReference type="SMART" id="SM00956">
    <property type="entry name" value="RQC"/>
    <property type="match status" value="1"/>
</dbReference>
<feature type="region of interest" description="Disordered" evidence="12">
    <location>
        <begin position="981"/>
        <end position="1024"/>
    </location>
</feature>
<dbReference type="Pfam" id="PF09382">
    <property type="entry name" value="RQC"/>
    <property type="match status" value="1"/>
</dbReference>
<dbReference type="Pfam" id="PF16124">
    <property type="entry name" value="RecQ_Zn_bind"/>
    <property type="match status" value="1"/>
</dbReference>
<dbReference type="Pfam" id="PF00270">
    <property type="entry name" value="DEAD"/>
    <property type="match status" value="1"/>
</dbReference>